<dbReference type="SUPFAM" id="SSF50952">
    <property type="entry name" value="Soluble quinoprotein glucose dehydrogenase"/>
    <property type="match status" value="1"/>
</dbReference>
<evidence type="ECO:0000313" key="6">
    <source>
        <dbReference type="EMBL" id="QDS93742.1"/>
    </source>
</evidence>
<name>A0A517MFS9_9BACT</name>
<dbReference type="OrthoDB" id="225269at2"/>
<dbReference type="InterPro" id="IPR036909">
    <property type="entry name" value="Cyt_c-like_dom_sf"/>
</dbReference>
<evidence type="ECO:0000256" key="3">
    <source>
        <dbReference type="ARBA" id="ARBA00023004"/>
    </source>
</evidence>
<protein>
    <submittedName>
        <fullName evidence="6">Cytochrome c</fullName>
    </submittedName>
</protein>
<gene>
    <name evidence="6" type="ORF">FF011L_25150</name>
</gene>
<dbReference type="PANTHER" id="PTHR33546">
    <property type="entry name" value="LARGE, MULTIFUNCTIONAL SECRETED PROTEIN-RELATED"/>
    <property type="match status" value="1"/>
</dbReference>
<dbReference type="Proteomes" id="UP000320672">
    <property type="component" value="Chromosome"/>
</dbReference>
<dbReference type="InterPro" id="IPR013427">
    <property type="entry name" value="Haem-bd_dom_put"/>
</dbReference>
<evidence type="ECO:0000256" key="1">
    <source>
        <dbReference type="ARBA" id="ARBA00022617"/>
    </source>
</evidence>
<evidence type="ECO:0000259" key="5">
    <source>
        <dbReference type="PROSITE" id="PS51007"/>
    </source>
</evidence>
<dbReference type="GO" id="GO:0009055">
    <property type="term" value="F:electron transfer activity"/>
    <property type="evidence" value="ECO:0007669"/>
    <property type="project" value="InterPro"/>
</dbReference>
<keyword evidence="3 4" id="KW-0408">Iron</keyword>
<organism evidence="6 7">
    <name type="scientific">Roseimaritima multifibrata</name>
    <dbReference type="NCBI Taxonomy" id="1930274"/>
    <lineage>
        <taxon>Bacteria</taxon>
        <taxon>Pseudomonadati</taxon>
        <taxon>Planctomycetota</taxon>
        <taxon>Planctomycetia</taxon>
        <taxon>Pirellulales</taxon>
        <taxon>Pirellulaceae</taxon>
        <taxon>Roseimaritima</taxon>
    </lineage>
</organism>
<dbReference type="SUPFAM" id="SSF46626">
    <property type="entry name" value="Cytochrome c"/>
    <property type="match status" value="1"/>
</dbReference>
<dbReference type="InterPro" id="IPR009056">
    <property type="entry name" value="Cyt_c-like_dom"/>
</dbReference>
<dbReference type="RefSeq" id="WP_145351845.1">
    <property type="nucleotide sequence ID" value="NZ_CP036262.1"/>
</dbReference>
<accession>A0A517MFS9</accession>
<evidence type="ECO:0000256" key="4">
    <source>
        <dbReference type="PROSITE-ProRule" id="PRU00433"/>
    </source>
</evidence>
<keyword evidence="1 4" id="KW-0349">Heme</keyword>
<evidence type="ECO:0000256" key="2">
    <source>
        <dbReference type="ARBA" id="ARBA00022723"/>
    </source>
</evidence>
<evidence type="ECO:0000313" key="7">
    <source>
        <dbReference type="Proteomes" id="UP000320672"/>
    </source>
</evidence>
<sequence length="1025" mass="114461">MEMLARVCQFSICLSWTLFVVCLGGRTIADDFPQPINTEPANAVLTSPEEALQGIEVPKDFQVTLFASEPDIHQPIALATDDAGRLWVAENYTYSDLPTNFDDSLRDRIVILEDTNHDGKFDKRKVFWDKGKRLTSIEIGHGGVWVLDAPNLLFIPDADGDDVPDGEPVVMLDGWDSQAARHTIVNGLRWGPDGWLYGRNGIMAISNVGVPGASPDQRTRIDCGIWRFHPTRHQFEVVSAGTTNPWGMDWDQNGQMFFINTVIGHLWHVIPGARYRRMYGEHFNPHTYGVIEQTADHFHWDTNELWHDIRKDGKTIMTQTTDAAGGGHAHCGMMILQGDAFPADLQQSVLALNLHGRRINRDTLHRHGATYTARHAEDFLKVADPWFRGVEILAGRAGEIYIADWSDVGECHENDGIHRTSGRIYRLTHTGQTQSERPNVAAVSGLSLEELIDQVDSGWEWLSRKCLLELAERTARGEDVQAVQETLRQQFRQASSEHQKLRLLWALNVVGAATPEILQESLRDPSEHVRVWAIQLLAEADYPSPALLETYRDLAVSDQSGLVVTWLASNLQRLKMADRWAIASAIAQREEYANDRVLPLMLWFGIEPAVLSDREQAVQLALTSKIPLVREYITRRVTQEIDRQPEFTEALLASDLVRKSDSDPAIVKDILLGMTEALRGWRKGPELKGWSSFAETHSDHSDEEIGQLVRELSLVFGDGRAMEELRAIVMDGNASLLERRAAIQALVLARDGELVPSLQQLIGDRYLAADAITGLASFSDPKTGNILVGRFNGFNTASKRAAIATLASRPAYATVLIDAVAAGKIEREEISAFQLRQMQNSSDPKLAKKVAELWPELEALSEEKTAQMQVLRERLSSEKLADADLSAGRSLFVQSCVNCHTLFGEGKKIGPELTGAQRNNLNYLLENIVDPSATVSENFRLSVILMEDGRVLNGVVVGRTEKTLTVQTATEQLVVQRQEIEEMRESKLSLMPENLIDLLTETQVRDLFAYLMSPSQVPLPQADQK</sequence>
<dbReference type="SUPFAM" id="SSF48371">
    <property type="entry name" value="ARM repeat"/>
    <property type="match status" value="1"/>
</dbReference>
<dbReference type="InterPro" id="IPR011042">
    <property type="entry name" value="6-blade_b-propeller_TolB-like"/>
</dbReference>
<reference evidence="6 7" key="1">
    <citation type="submission" date="2019-02" db="EMBL/GenBank/DDBJ databases">
        <title>Deep-cultivation of Planctomycetes and their phenomic and genomic characterization uncovers novel biology.</title>
        <authorList>
            <person name="Wiegand S."/>
            <person name="Jogler M."/>
            <person name="Boedeker C."/>
            <person name="Pinto D."/>
            <person name="Vollmers J."/>
            <person name="Rivas-Marin E."/>
            <person name="Kohn T."/>
            <person name="Peeters S.H."/>
            <person name="Heuer A."/>
            <person name="Rast P."/>
            <person name="Oberbeckmann S."/>
            <person name="Bunk B."/>
            <person name="Jeske O."/>
            <person name="Meyerdierks A."/>
            <person name="Storesund J.E."/>
            <person name="Kallscheuer N."/>
            <person name="Luecker S."/>
            <person name="Lage O.M."/>
            <person name="Pohl T."/>
            <person name="Merkel B.J."/>
            <person name="Hornburger P."/>
            <person name="Mueller R.-W."/>
            <person name="Bruemmer F."/>
            <person name="Labrenz M."/>
            <person name="Spormann A.M."/>
            <person name="Op den Camp H."/>
            <person name="Overmann J."/>
            <person name="Amann R."/>
            <person name="Jetten M.S.M."/>
            <person name="Mascher T."/>
            <person name="Medema M.H."/>
            <person name="Devos D.P."/>
            <person name="Kaster A.-K."/>
            <person name="Ovreas L."/>
            <person name="Rohde M."/>
            <person name="Galperin M.Y."/>
            <person name="Jogler C."/>
        </authorList>
    </citation>
    <scope>NUCLEOTIDE SEQUENCE [LARGE SCALE GENOMIC DNA]</scope>
    <source>
        <strain evidence="6 7">FF011L</strain>
    </source>
</reference>
<proteinExistence type="predicted"/>
<dbReference type="NCBIfam" id="TIGR02604">
    <property type="entry name" value="Piru_Ver_Nterm"/>
    <property type="match status" value="1"/>
</dbReference>
<dbReference type="Gene3D" id="2.120.10.30">
    <property type="entry name" value="TolB, C-terminal domain"/>
    <property type="match status" value="1"/>
</dbReference>
<dbReference type="GO" id="GO:0020037">
    <property type="term" value="F:heme binding"/>
    <property type="evidence" value="ECO:0007669"/>
    <property type="project" value="InterPro"/>
</dbReference>
<keyword evidence="2 4" id="KW-0479">Metal-binding</keyword>
<dbReference type="PROSITE" id="PS51007">
    <property type="entry name" value="CYTC"/>
    <property type="match status" value="1"/>
</dbReference>
<dbReference type="InterPro" id="IPR055557">
    <property type="entry name" value="DUF7133"/>
</dbReference>
<dbReference type="InterPro" id="IPR011041">
    <property type="entry name" value="Quinoprot_gluc/sorb_DH_b-prop"/>
</dbReference>
<dbReference type="GO" id="GO:0046872">
    <property type="term" value="F:metal ion binding"/>
    <property type="evidence" value="ECO:0007669"/>
    <property type="project" value="UniProtKB-KW"/>
</dbReference>
<dbReference type="Pfam" id="PF23500">
    <property type="entry name" value="DUF7133"/>
    <property type="match status" value="1"/>
</dbReference>
<dbReference type="KEGG" id="rml:FF011L_25150"/>
<dbReference type="PANTHER" id="PTHR33546:SF1">
    <property type="entry name" value="LARGE, MULTIFUNCTIONAL SECRETED PROTEIN"/>
    <property type="match status" value="1"/>
</dbReference>
<dbReference type="EMBL" id="CP036262">
    <property type="protein sequence ID" value="QDS93742.1"/>
    <property type="molecule type" value="Genomic_DNA"/>
</dbReference>
<dbReference type="AlphaFoldDB" id="A0A517MFS9"/>
<keyword evidence="7" id="KW-1185">Reference proteome</keyword>
<dbReference type="InterPro" id="IPR013428">
    <property type="entry name" value="Membrane-bound_put_N"/>
</dbReference>
<dbReference type="NCBIfam" id="TIGR02603">
    <property type="entry name" value="CxxCH_TIGR02603"/>
    <property type="match status" value="1"/>
</dbReference>
<dbReference type="Gene3D" id="1.10.760.10">
    <property type="entry name" value="Cytochrome c-like domain"/>
    <property type="match status" value="1"/>
</dbReference>
<feature type="domain" description="Cytochrome c" evidence="5">
    <location>
        <begin position="883"/>
        <end position="1015"/>
    </location>
</feature>
<dbReference type="InterPro" id="IPR016024">
    <property type="entry name" value="ARM-type_fold"/>
</dbReference>